<evidence type="ECO:0000313" key="4">
    <source>
        <dbReference type="Ensembl" id="ENSCCRP00010064438.1"/>
    </source>
</evidence>
<organism evidence="4 5">
    <name type="scientific">Cyprinus carpio</name>
    <name type="common">Common carp</name>
    <dbReference type="NCBI Taxonomy" id="7962"/>
    <lineage>
        <taxon>Eukaryota</taxon>
        <taxon>Metazoa</taxon>
        <taxon>Chordata</taxon>
        <taxon>Craniata</taxon>
        <taxon>Vertebrata</taxon>
        <taxon>Euteleostomi</taxon>
        <taxon>Actinopterygii</taxon>
        <taxon>Neopterygii</taxon>
        <taxon>Teleostei</taxon>
        <taxon>Ostariophysi</taxon>
        <taxon>Cypriniformes</taxon>
        <taxon>Cyprinidae</taxon>
        <taxon>Cyprininae</taxon>
        <taxon>Cyprinus</taxon>
    </lineage>
</organism>
<evidence type="ECO:0000256" key="1">
    <source>
        <dbReference type="SAM" id="MobiDB-lite"/>
    </source>
</evidence>
<feature type="region of interest" description="Disordered" evidence="1">
    <location>
        <begin position="409"/>
        <end position="448"/>
    </location>
</feature>
<feature type="transmembrane region" description="Helical" evidence="2">
    <location>
        <begin position="375"/>
        <end position="396"/>
    </location>
</feature>
<dbReference type="Pfam" id="PF07686">
    <property type="entry name" value="V-set"/>
    <property type="match status" value="1"/>
</dbReference>
<accession>A0A8C1LQV8</accession>
<dbReference type="PANTHER" id="PTHR21063">
    <property type="entry name" value="LFA-3"/>
    <property type="match status" value="1"/>
</dbReference>
<feature type="domain" description="Immunoglobulin" evidence="3">
    <location>
        <begin position="40"/>
        <end position="145"/>
    </location>
</feature>
<dbReference type="SUPFAM" id="SSF48726">
    <property type="entry name" value="Immunoglobulin"/>
    <property type="match status" value="3"/>
</dbReference>
<dbReference type="InterPro" id="IPR013106">
    <property type="entry name" value="Ig_V-set"/>
</dbReference>
<keyword evidence="5" id="KW-1185">Reference proteome</keyword>
<dbReference type="InterPro" id="IPR003599">
    <property type="entry name" value="Ig_sub"/>
</dbReference>
<name>A0A8C1LQV8_CYPCA</name>
<keyword evidence="2" id="KW-0472">Membrane</keyword>
<reference evidence="4" key="2">
    <citation type="submission" date="2025-09" db="UniProtKB">
        <authorList>
            <consortium name="Ensembl"/>
        </authorList>
    </citation>
    <scope>IDENTIFICATION</scope>
</reference>
<dbReference type="Proteomes" id="UP000694427">
    <property type="component" value="Unplaced"/>
</dbReference>
<protein>
    <recommendedName>
        <fullName evidence="3">Immunoglobulin domain-containing protein</fullName>
    </recommendedName>
</protein>
<dbReference type="InterPro" id="IPR036179">
    <property type="entry name" value="Ig-like_dom_sf"/>
</dbReference>
<keyword evidence="2" id="KW-0812">Transmembrane</keyword>
<proteinExistence type="predicted"/>
<evidence type="ECO:0000256" key="2">
    <source>
        <dbReference type="SAM" id="Phobius"/>
    </source>
</evidence>
<dbReference type="PANTHER" id="PTHR21063:SF4">
    <property type="entry name" value="CD48 ANTIGEN-RELATED"/>
    <property type="match status" value="1"/>
</dbReference>
<keyword evidence="2" id="KW-1133">Transmembrane helix</keyword>
<feature type="domain" description="Immunoglobulin" evidence="3">
    <location>
        <begin position="152"/>
        <end position="258"/>
    </location>
</feature>
<sequence>MRIMMLLLISEREAEGTEHTAPAEAWALNLWGSSGVGSDEESVSVMERDSVTLHTGVKTTQKYDVIWFFNKTCIARISGNLSYIPINVLCNIDNERFRDRMVLDHQTGSLTIMNITNTDSGEYNRVLLNSSGGSGTVISVTVNVFFIVDTDRGSVSVMEGDSVTLLTGIQTNQPEMIKWYFNGFQIAVITGDLSYTCTDVQCKDADERFRDRLKLDHQTVSLTIMNITNTDSGLYQLEINSRRGSISTFSTRIFIVVVSGVSAAERDEIKRKSVKEGESVTLYTGEIKNPNDLKMWYFNETLIAEITGDQSKICTDVRCEERFRDRLELDHQTGSLTITNTRTTDSGDYKLNITSGRFSIKRSFSVSVTADRTGIYAAVSAVLMFLVASAGLIYFCKCHSRRKYIKTQQSHQSNAVEDSSSNQSVEANTPHESSSNQTESEAASETLT</sequence>
<dbReference type="Gene3D" id="2.60.40.10">
    <property type="entry name" value="Immunoglobulins"/>
    <property type="match status" value="3"/>
</dbReference>
<evidence type="ECO:0000259" key="3">
    <source>
        <dbReference type="SMART" id="SM00409"/>
    </source>
</evidence>
<evidence type="ECO:0000313" key="5">
    <source>
        <dbReference type="Proteomes" id="UP000694427"/>
    </source>
</evidence>
<dbReference type="InterPro" id="IPR013783">
    <property type="entry name" value="Ig-like_fold"/>
</dbReference>
<dbReference type="AlphaFoldDB" id="A0A8C1LQV8"/>
<feature type="domain" description="Immunoglobulin" evidence="3">
    <location>
        <begin position="269"/>
        <end position="369"/>
    </location>
</feature>
<dbReference type="SMART" id="SM00409">
    <property type="entry name" value="IG"/>
    <property type="match status" value="3"/>
</dbReference>
<reference evidence="4" key="1">
    <citation type="submission" date="2025-08" db="UniProtKB">
        <authorList>
            <consortium name="Ensembl"/>
        </authorList>
    </citation>
    <scope>IDENTIFICATION</scope>
</reference>
<dbReference type="Ensembl" id="ENSCCRT00010070787.1">
    <property type="protein sequence ID" value="ENSCCRP00010064438.1"/>
    <property type="gene ID" value="ENSCCRG00010027511.1"/>
</dbReference>